<feature type="transmembrane region" description="Helical" evidence="1">
    <location>
        <begin position="34"/>
        <end position="59"/>
    </location>
</feature>
<dbReference type="EMBL" id="QTSU01000001">
    <property type="protein sequence ID" value="RDZ29139.1"/>
    <property type="molecule type" value="Genomic_DNA"/>
</dbReference>
<dbReference type="RefSeq" id="WP_115858574.1">
    <property type="nucleotide sequence ID" value="NZ_QTSU01000001.1"/>
</dbReference>
<keyword evidence="1" id="KW-1133">Transmembrane helix</keyword>
<accession>A0A371K5D0</accession>
<name>A0A371K5D0_9GAMM</name>
<keyword evidence="1" id="KW-0812">Transmembrane</keyword>
<proteinExistence type="predicted"/>
<protein>
    <submittedName>
        <fullName evidence="2">Uncharacterized protein</fullName>
    </submittedName>
</protein>
<dbReference type="AlphaFoldDB" id="A0A371K5D0"/>
<dbReference type="OrthoDB" id="8907937at2"/>
<evidence type="ECO:0000313" key="3">
    <source>
        <dbReference type="Proteomes" id="UP000264492"/>
    </source>
</evidence>
<keyword evidence="3" id="KW-1185">Reference proteome</keyword>
<reference evidence="2 3" key="1">
    <citation type="submission" date="2018-08" db="EMBL/GenBank/DDBJ databases">
        <title>Lysobacter sp. zong2l5, whole genome shotgun sequence.</title>
        <authorList>
            <person name="Zhang X."/>
            <person name="Feng G."/>
            <person name="Zhu H."/>
        </authorList>
    </citation>
    <scope>NUCLEOTIDE SEQUENCE [LARGE SCALE GENOMIC DNA]</scope>
    <source>
        <strain evidence="3">zong2l5</strain>
    </source>
</reference>
<sequence length="123" mass="13433">MSILLELLLEFVIQLVLEVLVELGLHGFKRDRPAVPPVVSVVIYVLLGGGLGWLSLMLFPQQLISHPMAQMANLAITPVAVGLVLSVIGSWRSRRGGDLVRLDKFSYGYVFALAFALVRYAAA</sequence>
<evidence type="ECO:0000313" key="2">
    <source>
        <dbReference type="EMBL" id="RDZ29139.1"/>
    </source>
</evidence>
<keyword evidence="1" id="KW-0472">Membrane</keyword>
<dbReference type="Proteomes" id="UP000264492">
    <property type="component" value="Unassembled WGS sequence"/>
</dbReference>
<feature type="transmembrane region" description="Helical" evidence="1">
    <location>
        <begin position="71"/>
        <end position="93"/>
    </location>
</feature>
<feature type="transmembrane region" description="Helical" evidence="1">
    <location>
        <begin position="7"/>
        <end position="28"/>
    </location>
</feature>
<evidence type="ECO:0000256" key="1">
    <source>
        <dbReference type="SAM" id="Phobius"/>
    </source>
</evidence>
<organism evidence="2 3">
    <name type="scientific">Lysobacter silvisoli</name>
    <dbReference type="NCBI Taxonomy" id="2293254"/>
    <lineage>
        <taxon>Bacteria</taxon>
        <taxon>Pseudomonadati</taxon>
        <taxon>Pseudomonadota</taxon>
        <taxon>Gammaproteobacteria</taxon>
        <taxon>Lysobacterales</taxon>
        <taxon>Lysobacteraceae</taxon>
        <taxon>Lysobacter</taxon>
    </lineage>
</organism>
<feature type="transmembrane region" description="Helical" evidence="1">
    <location>
        <begin position="105"/>
        <end position="122"/>
    </location>
</feature>
<comment type="caution">
    <text evidence="2">The sequence shown here is derived from an EMBL/GenBank/DDBJ whole genome shotgun (WGS) entry which is preliminary data.</text>
</comment>
<gene>
    <name evidence="2" type="ORF">DX914_08615</name>
</gene>